<evidence type="ECO:0000313" key="1">
    <source>
        <dbReference type="EMBL" id="MBP1990914.1"/>
    </source>
</evidence>
<evidence type="ECO:0000313" key="2">
    <source>
        <dbReference type="Proteomes" id="UP001519287"/>
    </source>
</evidence>
<dbReference type="RefSeq" id="WP_209971651.1">
    <property type="nucleotide sequence ID" value="NZ_JAGGLB010000006.1"/>
</dbReference>
<protein>
    <submittedName>
        <fullName evidence="1">Uncharacterized protein</fullName>
    </submittedName>
</protein>
<accession>A0ABS4IWK7</accession>
<name>A0ABS4IWK7_9BACL</name>
<sequence length="160" mass="18278">MYKLLLLILMSLLYMTLYALQTDEEIALHTLFQGKHGLNAAVHAAAQQIDQQKLAEGIHSIDETEAEKAALTYLRSNLRLDGNNDPLPDTFYQSRVEVLYFQVVNENEAFPYTFIHPLYGYMTTLEQPGVIMIIRLEFPRTYSVLQPISWTIKAAAELVI</sequence>
<dbReference type="Proteomes" id="UP001519287">
    <property type="component" value="Unassembled WGS sequence"/>
</dbReference>
<gene>
    <name evidence="1" type="ORF">J2Z66_002520</name>
</gene>
<reference evidence="1 2" key="1">
    <citation type="submission" date="2021-03" db="EMBL/GenBank/DDBJ databases">
        <title>Genomic Encyclopedia of Type Strains, Phase IV (KMG-IV): sequencing the most valuable type-strain genomes for metagenomic binning, comparative biology and taxonomic classification.</title>
        <authorList>
            <person name="Goeker M."/>
        </authorList>
    </citation>
    <scope>NUCLEOTIDE SEQUENCE [LARGE SCALE GENOMIC DNA]</scope>
    <source>
        <strain evidence="1 2">DSM 26048</strain>
    </source>
</reference>
<keyword evidence="2" id="KW-1185">Reference proteome</keyword>
<comment type="caution">
    <text evidence="1">The sequence shown here is derived from an EMBL/GenBank/DDBJ whole genome shotgun (WGS) entry which is preliminary data.</text>
</comment>
<dbReference type="EMBL" id="JAGGLB010000006">
    <property type="protein sequence ID" value="MBP1990914.1"/>
    <property type="molecule type" value="Genomic_DNA"/>
</dbReference>
<proteinExistence type="predicted"/>
<organism evidence="1 2">
    <name type="scientific">Paenibacillus eucommiae</name>
    <dbReference type="NCBI Taxonomy" id="1355755"/>
    <lineage>
        <taxon>Bacteria</taxon>
        <taxon>Bacillati</taxon>
        <taxon>Bacillota</taxon>
        <taxon>Bacilli</taxon>
        <taxon>Bacillales</taxon>
        <taxon>Paenibacillaceae</taxon>
        <taxon>Paenibacillus</taxon>
    </lineage>
</organism>